<gene>
    <name evidence="3" type="ORF">RQX22_08420</name>
</gene>
<dbReference type="CDD" id="cd00683">
    <property type="entry name" value="Trans_IPPS_HH"/>
    <property type="match status" value="1"/>
</dbReference>
<dbReference type="PANTHER" id="PTHR31480">
    <property type="entry name" value="BIFUNCTIONAL LYCOPENE CYCLASE/PHYTOENE SYNTHASE"/>
    <property type="match status" value="1"/>
</dbReference>
<dbReference type="EC" id="2.5.1.-" evidence="3"/>
<evidence type="ECO:0000256" key="1">
    <source>
        <dbReference type="ARBA" id="ARBA00022679"/>
    </source>
</evidence>
<name>A0ABU3Q6D6_9SPHN</name>
<organism evidence="3 4">
    <name type="scientific">Sphingosinicella rhizophila</name>
    <dbReference type="NCBI Taxonomy" id="3050082"/>
    <lineage>
        <taxon>Bacteria</taxon>
        <taxon>Pseudomonadati</taxon>
        <taxon>Pseudomonadota</taxon>
        <taxon>Alphaproteobacteria</taxon>
        <taxon>Sphingomonadales</taxon>
        <taxon>Sphingosinicellaceae</taxon>
        <taxon>Sphingosinicella</taxon>
    </lineage>
</organism>
<dbReference type="InterPro" id="IPR033904">
    <property type="entry name" value="Trans_IPPS_HH"/>
</dbReference>
<dbReference type="SFLD" id="SFLDG01212">
    <property type="entry name" value="Phytoene_synthase_like"/>
    <property type="match status" value="1"/>
</dbReference>
<evidence type="ECO:0000313" key="3">
    <source>
        <dbReference type="EMBL" id="MDT9598972.1"/>
    </source>
</evidence>
<dbReference type="InterPro" id="IPR019845">
    <property type="entry name" value="Squalene/phytoene_synthase_CS"/>
</dbReference>
<dbReference type="InterPro" id="IPR008949">
    <property type="entry name" value="Isoprenoid_synthase_dom_sf"/>
</dbReference>
<dbReference type="Pfam" id="PF00494">
    <property type="entry name" value="SQS_PSY"/>
    <property type="match status" value="1"/>
</dbReference>
<dbReference type="InterPro" id="IPR044843">
    <property type="entry name" value="Trans_IPPS_bact-type"/>
</dbReference>
<keyword evidence="1 3" id="KW-0808">Transferase</keyword>
<dbReference type="Proteomes" id="UP001259572">
    <property type="component" value="Unassembled WGS sequence"/>
</dbReference>
<accession>A0ABU3Q6D6</accession>
<dbReference type="SFLD" id="SFLDS00005">
    <property type="entry name" value="Isoprenoid_Synthase_Type_I"/>
    <property type="match status" value="1"/>
</dbReference>
<dbReference type="PROSITE" id="PS01044">
    <property type="entry name" value="SQUALEN_PHYTOEN_SYN_1"/>
    <property type="match status" value="1"/>
</dbReference>
<dbReference type="InterPro" id="IPR002060">
    <property type="entry name" value="Squ/phyt_synthse"/>
</dbReference>
<dbReference type="SUPFAM" id="SSF48576">
    <property type="entry name" value="Terpenoid synthases"/>
    <property type="match status" value="1"/>
</dbReference>
<sequence length="345" mass="37214">MADRRRLVAEARATIARGSKSFRTASRLFDRETRERAWLLYAWCRACDDLADGQTLGHDARAGVDGAAAIALMRARTAAVLAGEEVGDMPFDALGLVARECSIPHAFIQDHLQGFALDAEGWRPRTEHDLLTYCYHVAGAVGCMMAVLMGVDANDTDTLDRASDLGIAFQLANIARDVGADHAAGRCYLPVSWLDEHGLCEDGLMEPASRAELAILAARLDALAAVYEDSARVGARRLPFRSRWAVLSAAGIYGAIAREVARRGPAAWDERVRIGKPDKLRHMIAAWREAGRPAAAAVVARTGLWTRRVRADPVLPPSASADEHPPKRPTAPSISPDAAHGGSRS</sequence>
<proteinExistence type="predicted"/>
<feature type="region of interest" description="Disordered" evidence="2">
    <location>
        <begin position="313"/>
        <end position="345"/>
    </location>
</feature>
<dbReference type="GO" id="GO:0016740">
    <property type="term" value="F:transferase activity"/>
    <property type="evidence" value="ECO:0007669"/>
    <property type="project" value="UniProtKB-KW"/>
</dbReference>
<dbReference type="PROSITE" id="PS01045">
    <property type="entry name" value="SQUALEN_PHYTOEN_SYN_2"/>
    <property type="match status" value="1"/>
</dbReference>
<keyword evidence="4" id="KW-1185">Reference proteome</keyword>
<reference evidence="3 4" key="1">
    <citation type="submission" date="2023-05" db="EMBL/GenBank/DDBJ databases">
        <authorList>
            <person name="Guo Y."/>
        </authorList>
    </citation>
    <scope>NUCLEOTIDE SEQUENCE [LARGE SCALE GENOMIC DNA]</scope>
    <source>
        <strain evidence="3 4">GR2756</strain>
    </source>
</reference>
<dbReference type="Gene3D" id="1.10.600.10">
    <property type="entry name" value="Farnesyl Diphosphate Synthase"/>
    <property type="match status" value="1"/>
</dbReference>
<dbReference type="SFLD" id="SFLDG01018">
    <property type="entry name" value="Squalene/Phytoene_Synthase_Lik"/>
    <property type="match status" value="1"/>
</dbReference>
<evidence type="ECO:0000313" key="4">
    <source>
        <dbReference type="Proteomes" id="UP001259572"/>
    </source>
</evidence>
<protein>
    <submittedName>
        <fullName evidence="3">Phytoene/squalene synthase family protein</fullName>
        <ecNumber evidence="3">2.5.1.-</ecNumber>
    </submittedName>
</protein>
<comment type="caution">
    <text evidence="3">The sequence shown here is derived from an EMBL/GenBank/DDBJ whole genome shotgun (WGS) entry which is preliminary data.</text>
</comment>
<evidence type="ECO:0000256" key="2">
    <source>
        <dbReference type="SAM" id="MobiDB-lite"/>
    </source>
</evidence>
<dbReference type="EMBL" id="JAVUPU010000003">
    <property type="protein sequence ID" value="MDT9598972.1"/>
    <property type="molecule type" value="Genomic_DNA"/>
</dbReference>